<reference evidence="2" key="1">
    <citation type="journal article" date="2015" name="Sci. Rep.">
        <title>Tissue- and time-dependent transcription in Ixodes ricinus salivary glands and midguts when blood feeding on the vertebrate host.</title>
        <authorList>
            <person name="Kotsyfakis M."/>
            <person name="Schwarz A."/>
            <person name="Erhart J."/>
            <person name="Ribeiro J.M."/>
        </authorList>
    </citation>
    <scope>NUCLEOTIDE SEQUENCE</scope>
    <source>
        <tissue evidence="2">Salivary gland and midgut</tissue>
    </source>
</reference>
<proteinExistence type="evidence at transcript level"/>
<feature type="non-terminal residue" evidence="2">
    <location>
        <position position="84"/>
    </location>
</feature>
<dbReference type="AlphaFoldDB" id="V5H396"/>
<evidence type="ECO:0000256" key="1">
    <source>
        <dbReference type="SAM" id="SignalP"/>
    </source>
</evidence>
<protein>
    <submittedName>
        <fullName evidence="2">Putative secreted protein</fullName>
    </submittedName>
</protein>
<name>V5H396_IXORI</name>
<evidence type="ECO:0000313" key="2">
    <source>
        <dbReference type="EMBL" id="JAB68747.1"/>
    </source>
</evidence>
<keyword evidence="1" id="KW-0732">Signal</keyword>
<feature type="chain" id="PRO_5004734237" evidence="1">
    <location>
        <begin position="25"/>
        <end position="84"/>
    </location>
</feature>
<organism evidence="2">
    <name type="scientific">Ixodes ricinus</name>
    <name type="common">Common tick</name>
    <name type="synonym">Acarus ricinus</name>
    <dbReference type="NCBI Taxonomy" id="34613"/>
    <lineage>
        <taxon>Eukaryota</taxon>
        <taxon>Metazoa</taxon>
        <taxon>Ecdysozoa</taxon>
        <taxon>Arthropoda</taxon>
        <taxon>Chelicerata</taxon>
        <taxon>Arachnida</taxon>
        <taxon>Acari</taxon>
        <taxon>Parasitiformes</taxon>
        <taxon>Ixodida</taxon>
        <taxon>Ixodoidea</taxon>
        <taxon>Ixodidae</taxon>
        <taxon>Ixodinae</taxon>
        <taxon>Ixodes</taxon>
    </lineage>
</organism>
<sequence length="84" mass="9374">MAFLGRAALLLVGLCCFISSFSDATEENYLRYMKMLRNTSGLITDESLASMFMESLADDYRILGSVAANAQWDYVTDLTAENQQ</sequence>
<feature type="signal peptide" evidence="1">
    <location>
        <begin position="1"/>
        <end position="24"/>
    </location>
</feature>
<dbReference type="EMBL" id="GANP01015721">
    <property type="protein sequence ID" value="JAB68747.1"/>
    <property type="molecule type" value="mRNA"/>
</dbReference>
<accession>V5H396</accession>